<sequence>MPKLTKKNAAALTLDEIRVTPFNFTPHHRTFTVSGISDHINPEIFNTSEALIVGGKEAKHLLLLSTRLKVKSMTQIHPVLRATRMVLSASKIVESLIALDDRWDLSVSSTSPGISLFYIAWERKSLELFCF</sequence>
<dbReference type="Proteomes" id="UP000886595">
    <property type="component" value="Unassembled WGS sequence"/>
</dbReference>
<reference evidence="1 2" key="1">
    <citation type="submission" date="2020-02" db="EMBL/GenBank/DDBJ databases">
        <authorList>
            <person name="Ma Q."/>
            <person name="Huang Y."/>
            <person name="Song X."/>
            <person name="Pei D."/>
        </authorList>
    </citation>
    <scope>NUCLEOTIDE SEQUENCE [LARGE SCALE GENOMIC DNA]</scope>
    <source>
        <strain evidence="1">Sxm20200214</strain>
        <tissue evidence="1">Leaf</tissue>
    </source>
</reference>
<accession>A0A8X7QI24</accession>
<dbReference type="OrthoDB" id="914072at2759"/>
<gene>
    <name evidence="1" type="ORF">Bca52824_064267</name>
</gene>
<comment type="caution">
    <text evidence="1">The sequence shown here is derived from an EMBL/GenBank/DDBJ whole genome shotgun (WGS) entry which is preliminary data.</text>
</comment>
<evidence type="ECO:0000313" key="2">
    <source>
        <dbReference type="Proteomes" id="UP000886595"/>
    </source>
</evidence>
<organism evidence="1 2">
    <name type="scientific">Brassica carinata</name>
    <name type="common">Ethiopian mustard</name>
    <name type="synonym">Abyssinian cabbage</name>
    <dbReference type="NCBI Taxonomy" id="52824"/>
    <lineage>
        <taxon>Eukaryota</taxon>
        <taxon>Viridiplantae</taxon>
        <taxon>Streptophyta</taxon>
        <taxon>Embryophyta</taxon>
        <taxon>Tracheophyta</taxon>
        <taxon>Spermatophyta</taxon>
        <taxon>Magnoliopsida</taxon>
        <taxon>eudicotyledons</taxon>
        <taxon>Gunneridae</taxon>
        <taxon>Pentapetalae</taxon>
        <taxon>rosids</taxon>
        <taxon>malvids</taxon>
        <taxon>Brassicales</taxon>
        <taxon>Brassicaceae</taxon>
        <taxon>Brassiceae</taxon>
        <taxon>Brassica</taxon>
    </lineage>
</organism>
<dbReference type="EMBL" id="JAAMPC010000013">
    <property type="protein sequence ID" value="KAG2269712.1"/>
    <property type="molecule type" value="Genomic_DNA"/>
</dbReference>
<proteinExistence type="predicted"/>
<evidence type="ECO:0000313" key="1">
    <source>
        <dbReference type="EMBL" id="KAG2269712.1"/>
    </source>
</evidence>
<dbReference type="AlphaFoldDB" id="A0A8X7QI24"/>
<name>A0A8X7QI24_BRACI</name>
<keyword evidence="2" id="KW-1185">Reference proteome</keyword>
<protein>
    <submittedName>
        <fullName evidence="1">Uncharacterized protein</fullName>
    </submittedName>
</protein>